<reference evidence="1" key="1">
    <citation type="submission" date="2021-05" db="EMBL/GenBank/DDBJ databases">
        <authorList>
            <person name="Pietrasiak N."/>
            <person name="Ward R."/>
            <person name="Stajich J.E."/>
            <person name="Kurbessoian T."/>
        </authorList>
    </citation>
    <scope>NUCLEOTIDE SEQUENCE</scope>
    <source>
        <strain evidence="1">GSE-NOS-MK-12-04C</strain>
    </source>
</reference>
<evidence type="ECO:0000313" key="2">
    <source>
        <dbReference type="Proteomes" id="UP000729701"/>
    </source>
</evidence>
<proteinExistence type="predicted"/>
<organism evidence="1 2">
    <name type="scientific">Cyanomargarita calcarea GSE-NOS-MK-12-04C</name>
    <dbReference type="NCBI Taxonomy" id="2839659"/>
    <lineage>
        <taxon>Bacteria</taxon>
        <taxon>Bacillati</taxon>
        <taxon>Cyanobacteriota</taxon>
        <taxon>Cyanophyceae</taxon>
        <taxon>Nostocales</taxon>
        <taxon>Cyanomargaritaceae</taxon>
        <taxon>Cyanomargarita</taxon>
    </lineage>
</organism>
<comment type="caution">
    <text evidence="1">The sequence shown here is derived from an EMBL/GenBank/DDBJ whole genome shotgun (WGS) entry which is preliminary data.</text>
</comment>
<dbReference type="Proteomes" id="UP000729701">
    <property type="component" value="Unassembled WGS sequence"/>
</dbReference>
<accession>A0A951USM5</accession>
<sequence length="534" mass="60080">MQSVPISMRDPKTPADVNVTFETRKPVTDPTLGISVQVNKVGTPQHRLVAIGDSITQGYQNGAIFNTGLSYPAIIAREIGWSGFRYPVYDGPEDGLPLNLERLLDDFSQRFGDTINWWDLGSAAFTLRDKLNAIEDYWERGKGSQLPTSQQINHNLAIYGWDLRNTLSRNADICLDILRKNLPKNDFLRLVVEHHNERAAIKVLNSARDANGTALSPLGAAAALGSEGNETEGIETLIVLIGANNALGSILTFNVVWTDDGYDNMDVNDKYTVWRPIHFKAELDKVIAEIKKIRARHVILATVPHITILPFARGVGGKARERSRYFPYYTLPWIDNRNFDPNKHPRITENEARAIDSAIDQYNDYITDAVREARIEGRDWYLFETAGILDRLASRRYIEDPSARPEWWDEVGGNYQLPPELKALSPEPNSRFFMSGKQGRTDGGLFSLDGIHPSTIGYGIIAQEAMKIMQLAGVKFYQNDGTERTGEIKVDFQRLIREDTLISQPPKVGTSILDWIGNIDKNFNILSGMLKKNY</sequence>
<dbReference type="InterPro" id="IPR036514">
    <property type="entry name" value="SGNH_hydro_sf"/>
</dbReference>
<dbReference type="AlphaFoldDB" id="A0A951USM5"/>
<dbReference type="SUPFAM" id="SSF52266">
    <property type="entry name" value="SGNH hydrolase"/>
    <property type="match status" value="1"/>
</dbReference>
<dbReference type="EMBL" id="JAHHGZ010000007">
    <property type="protein sequence ID" value="MBW4667421.1"/>
    <property type="molecule type" value="Genomic_DNA"/>
</dbReference>
<dbReference type="Gene3D" id="3.40.50.1110">
    <property type="entry name" value="SGNH hydrolase"/>
    <property type="match status" value="1"/>
</dbReference>
<name>A0A951USM5_9CYAN</name>
<evidence type="ECO:0000313" key="1">
    <source>
        <dbReference type="EMBL" id="MBW4667421.1"/>
    </source>
</evidence>
<protein>
    <submittedName>
        <fullName evidence="1">Uncharacterized protein</fullName>
    </submittedName>
</protein>
<reference evidence="1" key="2">
    <citation type="journal article" date="2022" name="Microbiol. Resour. Announc.">
        <title>Metagenome Sequencing to Explore Phylogenomics of Terrestrial Cyanobacteria.</title>
        <authorList>
            <person name="Ward R.D."/>
            <person name="Stajich J.E."/>
            <person name="Johansen J.R."/>
            <person name="Huntemann M."/>
            <person name="Clum A."/>
            <person name="Foster B."/>
            <person name="Foster B."/>
            <person name="Roux S."/>
            <person name="Palaniappan K."/>
            <person name="Varghese N."/>
            <person name="Mukherjee S."/>
            <person name="Reddy T.B.K."/>
            <person name="Daum C."/>
            <person name="Copeland A."/>
            <person name="Chen I.A."/>
            <person name="Ivanova N.N."/>
            <person name="Kyrpides N.C."/>
            <person name="Shapiro N."/>
            <person name="Eloe-Fadrosh E.A."/>
            <person name="Pietrasiak N."/>
        </authorList>
    </citation>
    <scope>NUCLEOTIDE SEQUENCE</scope>
    <source>
        <strain evidence="1">GSE-NOS-MK-12-04C</strain>
    </source>
</reference>
<gene>
    <name evidence="1" type="ORF">KME60_08310</name>
</gene>